<dbReference type="SUPFAM" id="SSF53448">
    <property type="entry name" value="Nucleotide-diphospho-sugar transferases"/>
    <property type="match status" value="1"/>
</dbReference>
<proteinExistence type="predicted"/>
<dbReference type="EMBL" id="JBHUEH010000010">
    <property type="protein sequence ID" value="MFD1884904.1"/>
    <property type="molecule type" value="Genomic_DNA"/>
</dbReference>
<reference evidence="2" key="1">
    <citation type="journal article" date="2019" name="Int. J. Syst. Evol. Microbiol.">
        <title>The Global Catalogue of Microorganisms (GCM) 10K type strain sequencing project: providing services to taxonomists for standard genome sequencing and annotation.</title>
        <authorList>
            <consortium name="The Broad Institute Genomics Platform"/>
            <consortium name="The Broad Institute Genome Sequencing Center for Infectious Disease"/>
            <person name="Wu L."/>
            <person name="Ma J."/>
        </authorList>
    </citation>
    <scope>NUCLEOTIDE SEQUENCE [LARGE SCALE GENOMIC DNA]</scope>
    <source>
        <strain evidence="2">CCUG 54950</strain>
    </source>
</reference>
<dbReference type="RefSeq" id="WP_347324545.1">
    <property type="nucleotide sequence ID" value="NZ_JBCGUH010000003.1"/>
</dbReference>
<protein>
    <submittedName>
        <fullName evidence="1">Glycosyltransferase</fullName>
    </submittedName>
</protein>
<comment type="caution">
    <text evidence="1">The sequence shown here is derived from an EMBL/GenBank/DDBJ whole genome shotgun (WGS) entry which is preliminary data.</text>
</comment>
<dbReference type="InterPro" id="IPR029044">
    <property type="entry name" value="Nucleotide-diphossugar_trans"/>
</dbReference>
<dbReference type="Pfam" id="PF01501">
    <property type="entry name" value="Glyco_transf_8"/>
    <property type="match status" value="1"/>
</dbReference>
<organism evidence="1 2">
    <name type="scientific">Paenibacillus wenxiniae</name>
    <dbReference type="NCBI Taxonomy" id="1636843"/>
    <lineage>
        <taxon>Bacteria</taxon>
        <taxon>Bacillati</taxon>
        <taxon>Bacillota</taxon>
        <taxon>Bacilli</taxon>
        <taxon>Bacillales</taxon>
        <taxon>Paenibacillaceae</taxon>
        <taxon>Paenibacillus</taxon>
    </lineage>
</organism>
<dbReference type="Proteomes" id="UP001597233">
    <property type="component" value="Unassembled WGS sequence"/>
</dbReference>
<evidence type="ECO:0000313" key="1">
    <source>
        <dbReference type="EMBL" id="MFD1884904.1"/>
    </source>
</evidence>
<dbReference type="Gene3D" id="3.90.550.10">
    <property type="entry name" value="Spore Coat Polysaccharide Biosynthesis Protein SpsA, Chain A"/>
    <property type="match status" value="1"/>
</dbReference>
<name>A0ABW4RF44_9BACL</name>
<dbReference type="InterPro" id="IPR002495">
    <property type="entry name" value="Glyco_trans_8"/>
</dbReference>
<sequence>MIITTSICANYLPKAIVLARSIKETNPEVRFILCLLERNIHPAAQNCSYFDDIVLGKDLGFEQFDKFIFKHAIVEASTAIKGQLFRYLFQHYPDEHRFVYLDPDIKVYGQMHELNDALNEHAIVLTPHLCHPEDIMDAVMDNELSALQHGVFNLGFLALARSEESLRFADWWASRLEMFCYDDIPRGIFTDQKWIDLAPCYFDVHIFKHPGYNVAPWNLSKRKLELNSEWTVNGQPLRFFHYSGFDSGANEGMINKYVPDRSNAVYTLRDEYVHELEHADQSKLGHTDWSYDFYMSGERIERESRLIYRDTPEMPYRVENPFALSNDYFKRYISVEQIAGNVIKQGKKLLKRLVNR</sequence>
<evidence type="ECO:0000313" key="2">
    <source>
        <dbReference type="Proteomes" id="UP001597233"/>
    </source>
</evidence>
<gene>
    <name evidence="1" type="ORF">ACFSC9_05135</name>
</gene>
<keyword evidence="2" id="KW-1185">Reference proteome</keyword>
<accession>A0ABW4RF44</accession>